<dbReference type="AlphaFoldDB" id="A0A840UT11"/>
<accession>A0A840UT11</accession>
<evidence type="ECO:0000313" key="2">
    <source>
        <dbReference type="EMBL" id="MBB5335954.1"/>
    </source>
</evidence>
<name>A0A840UT11_9FIRM</name>
<comment type="similarity">
    <text evidence="1">Belongs to the UPF0749 family.</text>
</comment>
<dbReference type="EMBL" id="JACHFH010000010">
    <property type="protein sequence ID" value="MBB5335954.1"/>
    <property type="molecule type" value="Genomic_DNA"/>
</dbReference>
<dbReference type="Pfam" id="PF05949">
    <property type="entry name" value="DUF881"/>
    <property type="match status" value="1"/>
</dbReference>
<organism evidence="2 3">
    <name type="scientific">Pectinatus brassicae</name>
    <dbReference type="NCBI Taxonomy" id="862415"/>
    <lineage>
        <taxon>Bacteria</taxon>
        <taxon>Bacillati</taxon>
        <taxon>Bacillota</taxon>
        <taxon>Negativicutes</taxon>
        <taxon>Selenomonadales</taxon>
        <taxon>Selenomonadaceae</taxon>
        <taxon>Pectinatus</taxon>
    </lineage>
</organism>
<dbReference type="InterPro" id="IPR010273">
    <property type="entry name" value="DUF881"/>
</dbReference>
<protein>
    <submittedName>
        <fullName evidence="2">Uncharacterized protein YlxW (UPF0749 family)</fullName>
    </submittedName>
</protein>
<comment type="caution">
    <text evidence="2">The sequence shown here is derived from an EMBL/GenBank/DDBJ whole genome shotgun (WGS) entry which is preliminary data.</text>
</comment>
<sequence length="227" mass="24917">MLSTKHSRVSIILVCFILGFMLAVQFHSTQNTLKSSTQYQRAEELSQRLLQIRHERDALKKQYAAQLKSPDKLSSAAVIEAGASAVEGPGLVLTIVDSDKKALADENVNLYVVHDEDMLRIVNELRAAGAEAIAINGQRVVATTEIRCAGPTISVNNERSAPPFQIKAIGNTETMENALKMRGGVIETLGVWGIKINMKAEKNINIPAYNRVNNFKYAVPVEKGDNK</sequence>
<gene>
    <name evidence="2" type="ORF">HNR32_001098</name>
</gene>
<keyword evidence="3" id="KW-1185">Reference proteome</keyword>
<reference evidence="2 3" key="1">
    <citation type="submission" date="2020-08" db="EMBL/GenBank/DDBJ databases">
        <title>Genomic Encyclopedia of Type Strains, Phase IV (KMG-IV): sequencing the most valuable type-strain genomes for metagenomic binning, comparative biology and taxonomic classification.</title>
        <authorList>
            <person name="Goeker M."/>
        </authorList>
    </citation>
    <scope>NUCLEOTIDE SEQUENCE [LARGE SCALE GENOMIC DNA]</scope>
    <source>
        <strain evidence="2 3">DSM 24661</strain>
    </source>
</reference>
<dbReference type="PANTHER" id="PTHR37313:SF2">
    <property type="entry name" value="UPF0749 PROTEIN YLXX"/>
    <property type="match status" value="1"/>
</dbReference>
<dbReference type="PANTHER" id="PTHR37313">
    <property type="entry name" value="UPF0749 PROTEIN RV1825"/>
    <property type="match status" value="1"/>
</dbReference>
<dbReference type="Proteomes" id="UP000559117">
    <property type="component" value="Unassembled WGS sequence"/>
</dbReference>
<dbReference type="RefSeq" id="WP_183860435.1">
    <property type="nucleotide sequence ID" value="NZ_JACHFH010000010.1"/>
</dbReference>
<proteinExistence type="inferred from homology"/>
<dbReference type="Gene3D" id="3.30.70.1880">
    <property type="entry name" value="Protein of unknown function DUF881"/>
    <property type="match status" value="1"/>
</dbReference>
<evidence type="ECO:0000313" key="3">
    <source>
        <dbReference type="Proteomes" id="UP000559117"/>
    </source>
</evidence>
<evidence type="ECO:0000256" key="1">
    <source>
        <dbReference type="ARBA" id="ARBA00009108"/>
    </source>
</evidence>